<dbReference type="Proteomes" id="UP000827872">
    <property type="component" value="Linkage Group LG03"/>
</dbReference>
<accession>A0ACB8EKV7</accession>
<proteinExistence type="predicted"/>
<evidence type="ECO:0000313" key="1">
    <source>
        <dbReference type="EMBL" id="KAH7993316.1"/>
    </source>
</evidence>
<evidence type="ECO:0000313" key="2">
    <source>
        <dbReference type="Proteomes" id="UP000827872"/>
    </source>
</evidence>
<keyword evidence="1" id="KW-0675">Receptor</keyword>
<gene>
    <name evidence="1" type="primary">ACVR1_2</name>
    <name evidence="1" type="ORF">K3G42_030613</name>
</gene>
<dbReference type="EMBL" id="CM037616">
    <property type="protein sequence ID" value="KAH7993316.1"/>
    <property type="molecule type" value="Genomic_DNA"/>
</dbReference>
<reference evidence="1" key="1">
    <citation type="submission" date="2021-08" db="EMBL/GenBank/DDBJ databases">
        <title>The first chromosome-level gecko genome reveals the dynamic sex chromosomes of Neotropical dwarf geckos (Sphaerodactylidae: Sphaerodactylus).</title>
        <authorList>
            <person name="Pinto B.J."/>
            <person name="Keating S.E."/>
            <person name="Gamble T."/>
        </authorList>
    </citation>
    <scope>NUCLEOTIDE SEQUENCE</scope>
    <source>
        <strain evidence="1">TG3544</strain>
    </source>
</reference>
<protein>
    <submittedName>
        <fullName evidence="1">Activin receptor type-1</fullName>
    </submittedName>
</protein>
<comment type="caution">
    <text evidence="1">The sequence shown here is derived from an EMBL/GenBank/DDBJ whole genome shotgun (WGS) entry which is preliminary data.</text>
</comment>
<name>A0ACB8EKV7_9SAUR</name>
<organism evidence="1 2">
    <name type="scientific">Sphaerodactylus townsendi</name>
    <dbReference type="NCBI Taxonomy" id="933632"/>
    <lineage>
        <taxon>Eukaryota</taxon>
        <taxon>Metazoa</taxon>
        <taxon>Chordata</taxon>
        <taxon>Craniata</taxon>
        <taxon>Vertebrata</taxon>
        <taxon>Euteleostomi</taxon>
        <taxon>Lepidosauria</taxon>
        <taxon>Squamata</taxon>
        <taxon>Bifurcata</taxon>
        <taxon>Gekkota</taxon>
        <taxon>Sphaerodactylidae</taxon>
        <taxon>Sphaerodactylus</taxon>
    </lineage>
</organism>
<keyword evidence="2" id="KW-1185">Reference proteome</keyword>
<sequence>MKQASITLEMWWIVEDYKPPFFDMVPIDPSFEEMKKVVCVDQQTPTIPNRLYSDPTLSALAKIMKECWYQSPSARLTALRIKKTLKKHSDSFDKPKQHF</sequence>